<dbReference type="SUPFAM" id="SSF52172">
    <property type="entry name" value="CheY-like"/>
    <property type="match status" value="1"/>
</dbReference>
<evidence type="ECO:0000259" key="9">
    <source>
        <dbReference type="PROSITE" id="PS50122"/>
    </source>
</evidence>
<keyword evidence="11" id="KW-1185">Reference proteome</keyword>
<evidence type="ECO:0000256" key="7">
    <source>
        <dbReference type="PROSITE-ProRule" id="PRU00169"/>
    </source>
</evidence>
<dbReference type="PIRSF" id="PIRSF000876">
    <property type="entry name" value="RR_chemtxs_CheB"/>
    <property type="match status" value="1"/>
</dbReference>
<evidence type="ECO:0000313" key="11">
    <source>
        <dbReference type="Proteomes" id="UP000661077"/>
    </source>
</evidence>
<protein>
    <recommendedName>
        <fullName evidence="5">Protein-glutamate methylesterase/protein-glutamine glutaminase</fullName>
        <ecNumber evidence="5">3.1.1.61</ecNumber>
        <ecNumber evidence="5">3.5.1.44</ecNumber>
    </recommendedName>
</protein>
<dbReference type="InterPro" id="IPR000673">
    <property type="entry name" value="Sig_transdc_resp-reg_Me-estase"/>
</dbReference>
<evidence type="ECO:0000256" key="6">
    <source>
        <dbReference type="PROSITE-ProRule" id="PRU00050"/>
    </source>
</evidence>
<name>A0ABS1X570_9GAMM</name>
<feature type="domain" description="Response regulatory" evidence="8">
    <location>
        <begin position="4"/>
        <end position="121"/>
    </location>
</feature>
<comment type="subcellular location">
    <subcellularLocation>
        <location evidence="5">Cytoplasm</location>
    </subcellularLocation>
</comment>
<dbReference type="CDD" id="cd17541">
    <property type="entry name" value="REC_CheB-like"/>
    <property type="match status" value="1"/>
</dbReference>
<dbReference type="CDD" id="cd16432">
    <property type="entry name" value="CheB_Rec"/>
    <property type="match status" value="1"/>
</dbReference>
<dbReference type="PANTHER" id="PTHR42872">
    <property type="entry name" value="PROTEIN-GLUTAMATE METHYLESTERASE/PROTEIN-GLUTAMINE GLUTAMINASE"/>
    <property type="match status" value="1"/>
</dbReference>
<feature type="active site" evidence="5 6">
    <location>
        <position position="305"/>
    </location>
</feature>
<comment type="domain">
    <text evidence="5">Contains a C-terminal catalytic domain, and an N-terminal region which modulates catalytic activity.</text>
</comment>
<evidence type="ECO:0000259" key="8">
    <source>
        <dbReference type="PROSITE" id="PS50110"/>
    </source>
</evidence>
<dbReference type="NCBIfam" id="NF001965">
    <property type="entry name" value="PRK00742.1"/>
    <property type="match status" value="1"/>
</dbReference>
<comment type="catalytic activity">
    <reaction evidence="5">
        <text>L-glutaminyl-[protein] + H2O = L-glutamyl-[protein] + NH4(+)</text>
        <dbReference type="Rhea" id="RHEA:16441"/>
        <dbReference type="Rhea" id="RHEA-COMP:10207"/>
        <dbReference type="Rhea" id="RHEA-COMP:10208"/>
        <dbReference type="ChEBI" id="CHEBI:15377"/>
        <dbReference type="ChEBI" id="CHEBI:28938"/>
        <dbReference type="ChEBI" id="CHEBI:29973"/>
        <dbReference type="ChEBI" id="CHEBI:30011"/>
        <dbReference type="EC" id="3.5.1.44"/>
    </reaction>
</comment>
<dbReference type="EMBL" id="JAEVLS010000008">
    <property type="protein sequence ID" value="MBM0108368.1"/>
    <property type="molecule type" value="Genomic_DNA"/>
</dbReference>
<feature type="modified residue" description="4-aspartylphosphate" evidence="5 7">
    <location>
        <position position="55"/>
    </location>
</feature>
<reference evidence="10 11" key="1">
    <citation type="journal article" date="2021" name="Int. J. Syst. Evol. Microbiol.">
        <title>Steroidobacter gossypii sp. nov., isolated from soil of cotton cropping field.</title>
        <authorList>
            <person name="Huang R."/>
            <person name="Yang S."/>
            <person name="Zhen C."/>
            <person name="Liu W."/>
        </authorList>
    </citation>
    <scope>NUCLEOTIDE SEQUENCE [LARGE SCALE GENOMIC DNA]</scope>
    <source>
        <strain evidence="10 11">S1-65</strain>
    </source>
</reference>
<comment type="function">
    <text evidence="5">Involved in chemotaxis. Part of a chemotaxis signal transduction system that modulates chemotaxis in response to various stimuli. Catalyzes the demethylation of specific methylglutamate residues introduced into the chemoreceptors (methyl-accepting chemotaxis proteins or MCP) by CheR. Also mediates the irreversible deamidation of specific glutamine residues to glutamic acid.</text>
</comment>
<dbReference type="Pfam" id="PF00072">
    <property type="entry name" value="Response_reg"/>
    <property type="match status" value="1"/>
</dbReference>
<dbReference type="PANTHER" id="PTHR42872:SF6">
    <property type="entry name" value="PROTEIN-GLUTAMATE METHYLESTERASE_PROTEIN-GLUTAMINE GLUTAMINASE"/>
    <property type="match status" value="1"/>
</dbReference>
<keyword evidence="1 5" id="KW-0963">Cytoplasm</keyword>
<dbReference type="InterPro" id="IPR008248">
    <property type="entry name" value="CheB-like"/>
</dbReference>
<feature type="domain" description="CheB-type methylesterase" evidence="9">
    <location>
        <begin position="171"/>
        <end position="358"/>
    </location>
</feature>
<evidence type="ECO:0000256" key="3">
    <source>
        <dbReference type="ARBA" id="ARBA00022801"/>
    </source>
</evidence>
<dbReference type="EC" id="3.5.1.44" evidence="5"/>
<sequence length="371" mass="39563">MAIKLLIVDDSALVRKLLSEMLKQDRDIEIVGTATDPYAAREKIKQLNPDVITLDVEMPRMDGITFLENLMRLRPMPVVMVSSLTQKGADVTLRALELGAIDFVTKPKVDVAGSLANYAEELIAKVKVAASARVSARTAAPRKAAVLQSLTPEQRHSADAVLPASSSKRVLRTTDRIIAIGASTGGTEAIREVLESLPADAPAVVISQHIPAAFSKPFAERMNRCSAMSVCEASDGQYILPGHVYIAPGDQHLLVERDGARYRCRLSNGPPVNRHRPSVDVMFRSVAQNVGPNAVGVILTGMGDDGARGLKEMMEAGAPTVAQDEATSVVWGMPGAAVKLGGAQLVLPLHRVAAEMIQLTADHPNGKLAHG</sequence>
<dbReference type="Proteomes" id="UP000661077">
    <property type="component" value="Unassembled WGS sequence"/>
</dbReference>
<comment type="similarity">
    <text evidence="5">Belongs to the CheB family.</text>
</comment>
<feature type="active site" evidence="5 6">
    <location>
        <position position="209"/>
    </location>
</feature>
<dbReference type="InterPro" id="IPR001789">
    <property type="entry name" value="Sig_transdc_resp-reg_receiver"/>
</dbReference>
<evidence type="ECO:0000313" key="10">
    <source>
        <dbReference type="EMBL" id="MBM0108368.1"/>
    </source>
</evidence>
<comment type="caution">
    <text evidence="10">The sequence shown here is derived from an EMBL/GenBank/DDBJ whole genome shotgun (WGS) entry which is preliminary data.</text>
</comment>
<evidence type="ECO:0000256" key="5">
    <source>
        <dbReference type="HAMAP-Rule" id="MF_00099"/>
    </source>
</evidence>
<dbReference type="SMART" id="SM00448">
    <property type="entry name" value="REC"/>
    <property type="match status" value="1"/>
</dbReference>
<dbReference type="Pfam" id="PF01339">
    <property type="entry name" value="CheB_methylest"/>
    <property type="match status" value="1"/>
</dbReference>
<organism evidence="10 11">
    <name type="scientific">Steroidobacter gossypii</name>
    <dbReference type="NCBI Taxonomy" id="2805490"/>
    <lineage>
        <taxon>Bacteria</taxon>
        <taxon>Pseudomonadati</taxon>
        <taxon>Pseudomonadota</taxon>
        <taxon>Gammaproteobacteria</taxon>
        <taxon>Steroidobacterales</taxon>
        <taxon>Steroidobacteraceae</taxon>
        <taxon>Steroidobacter</taxon>
    </lineage>
</organism>
<keyword evidence="5 7" id="KW-0597">Phosphoprotein</keyword>
<evidence type="ECO:0000256" key="4">
    <source>
        <dbReference type="ARBA" id="ARBA00048267"/>
    </source>
</evidence>
<dbReference type="EC" id="3.1.1.61" evidence="5"/>
<dbReference type="NCBIfam" id="NF009206">
    <property type="entry name" value="PRK12555.1"/>
    <property type="match status" value="1"/>
</dbReference>
<dbReference type="InterPro" id="IPR011006">
    <property type="entry name" value="CheY-like_superfamily"/>
</dbReference>
<comment type="catalytic activity">
    <reaction evidence="4 5">
        <text>[protein]-L-glutamate 5-O-methyl ester + H2O = L-glutamyl-[protein] + methanol + H(+)</text>
        <dbReference type="Rhea" id="RHEA:23236"/>
        <dbReference type="Rhea" id="RHEA-COMP:10208"/>
        <dbReference type="Rhea" id="RHEA-COMP:10311"/>
        <dbReference type="ChEBI" id="CHEBI:15377"/>
        <dbReference type="ChEBI" id="CHEBI:15378"/>
        <dbReference type="ChEBI" id="CHEBI:17790"/>
        <dbReference type="ChEBI" id="CHEBI:29973"/>
        <dbReference type="ChEBI" id="CHEBI:82795"/>
        <dbReference type="EC" id="3.1.1.61"/>
    </reaction>
</comment>
<dbReference type="HAMAP" id="MF_00099">
    <property type="entry name" value="CheB_chemtxs"/>
    <property type="match status" value="1"/>
</dbReference>
<keyword evidence="3 5" id="KW-0378">Hydrolase</keyword>
<feature type="active site" evidence="5 6">
    <location>
        <position position="183"/>
    </location>
</feature>
<dbReference type="PROSITE" id="PS50110">
    <property type="entry name" value="RESPONSE_REGULATORY"/>
    <property type="match status" value="1"/>
</dbReference>
<dbReference type="Gene3D" id="3.40.50.2300">
    <property type="match status" value="1"/>
</dbReference>
<accession>A0ABS1X570</accession>
<gene>
    <name evidence="5" type="primary">cheB</name>
    <name evidence="10" type="ORF">JM946_26855</name>
</gene>
<dbReference type="RefSeq" id="WP_203170536.1">
    <property type="nucleotide sequence ID" value="NZ_JAEVLS010000008.1"/>
</dbReference>
<evidence type="ECO:0000256" key="2">
    <source>
        <dbReference type="ARBA" id="ARBA00022500"/>
    </source>
</evidence>
<dbReference type="Gene3D" id="3.40.50.180">
    <property type="entry name" value="Methylesterase CheB, C-terminal domain"/>
    <property type="match status" value="1"/>
</dbReference>
<evidence type="ECO:0000256" key="1">
    <source>
        <dbReference type="ARBA" id="ARBA00022490"/>
    </source>
</evidence>
<dbReference type="InterPro" id="IPR035909">
    <property type="entry name" value="CheB_C"/>
</dbReference>
<proteinExistence type="inferred from homology"/>
<dbReference type="SUPFAM" id="SSF52738">
    <property type="entry name" value="Methylesterase CheB, C-terminal domain"/>
    <property type="match status" value="1"/>
</dbReference>
<keyword evidence="2 5" id="KW-0145">Chemotaxis</keyword>
<dbReference type="PROSITE" id="PS50122">
    <property type="entry name" value="CHEB"/>
    <property type="match status" value="1"/>
</dbReference>
<comment type="PTM">
    <text evidence="5">Phosphorylated by CheA. Phosphorylation of the N-terminal regulatory domain activates the methylesterase activity.</text>
</comment>